<evidence type="ECO:0000259" key="3">
    <source>
        <dbReference type="PROSITE" id="PS50835"/>
    </source>
</evidence>
<name>A0A813ZWA4_9BILA</name>
<comment type="caution">
    <text evidence="4">The sequence shown here is derived from an EMBL/GenBank/DDBJ whole genome shotgun (WGS) entry which is preliminary data.</text>
</comment>
<feature type="signal peptide" evidence="2">
    <location>
        <begin position="1"/>
        <end position="19"/>
    </location>
</feature>
<protein>
    <recommendedName>
        <fullName evidence="3">Ig-like domain-containing protein</fullName>
    </recommendedName>
</protein>
<dbReference type="InterPro" id="IPR040350">
    <property type="entry name" value="TMEM272"/>
</dbReference>
<evidence type="ECO:0000313" key="5">
    <source>
        <dbReference type="EMBL" id="CAF0926814.1"/>
    </source>
</evidence>
<dbReference type="PROSITE" id="PS50835">
    <property type="entry name" value="IG_LIKE"/>
    <property type="match status" value="2"/>
</dbReference>
<dbReference type="PANTHER" id="PTHR33444">
    <property type="entry name" value="SI:DKEY-19B23.12-RELATED"/>
    <property type="match status" value="1"/>
</dbReference>
<dbReference type="SUPFAM" id="SSF48726">
    <property type="entry name" value="Immunoglobulin"/>
    <property type="match status" value="2"/>
</dbReference>
<keyword evidence="1" id="KW-0472">Membrane</keyword>
<dbReference type="InterPro" id="IPR036179">
    <property type="entry name" value="Ig-like_dom_sf"/>
</dbReference>
<evidence type="ECO:0000256" key="2">
    <source>
        <dbReference type="SAM" id="SignalP"/>
    </source>
</evidence>
<dbReference type="AlphaFoldDB" id="A0A813ZWA4"/>
<keyword evidence="1" id="KW-0812">Transmembrane</keyword>
<dbReference type="EMBL" id="CAJNOL010000199">
    <property type="protein sequence ID" value="CAF0926814.1"/>
    <property type="molecule type" value="Genomic_DNA"/>
</dbReference>
<feature type="transmembrane region" description="Helical" evidence="1">
    <location>
        <begin position="594"/>
        <end position="614"/>
    </location>
</feature>
<evidence type="ECO:0000313" key="4">
    <source>
        <dbReference type="EMBL" id="CAF0905548.1"/>
    </source>
</evidence>
<dbReference type="InterPro" id="IPR007110">
    <property type="entry name" value="Ig-like_dom"/>
</dbReference>
<gene>
    <name evidence="5" type="ORF">JXQ802_LOCUS10421</name>
    <name evidence="4" type="ORF">PYM288_LOCUS9745</name>
</gene>
<feature type="domain" description="Ig-like" evidence="3">
    <location>
        <begin position="86"/>
        <end position="202"/>
    </location>
</feature>
<dbReference type="Proteomes" id="UP000663870">
    <property type="component" value="Unassembled WGS sequence"/>
</dbReference>
<feature type="transmembrane region" description="Helical" evidence="1">
    <location>
        <begin position="634"/>
        <end position="658"/>
    </location>
</feature>
<keyword evidence="7" id="KW-1185">Reference proteome</keyword>
<keyword evidence="1" id="KW-1133">Transmembrane helix</keyword>
<feature type="domain" description="Ig-like" evidence="3">
    <location>
        <begin position="285"/>
        <end position="373"/>
    </location>
</feature>
<dbReference type="InterPro" id="IPR003599">
    <property type="entry name" value="Ig_sub"/>
</dbReference>
<evidence type="ECO:0000256" key="1">
    <source>
        <dbReference type="SAM" id="Phobius"/>
    </source>
</evidence>
<feature type="transmembrane region" description="Helical" evidence="1">
    <location>
        <begin position="679"/>
        <end position="707"/>
    </location>
</feature>
<dbReference type="Gene3D" id="2.60.40.10">
    <property type="entry name" value="Immunoglobulins"/>
    <property type="match status" value="1"/>
</dbReference>
<feature type="transmembrane region" description="Helical" evidence="1">
    <location>
        <begin position="563"/>
        <end position="582"/>
    </location>
</feature>
<evidence type="ECO:0000313" key="6">
    <source>
        <dbReference type="Proteomes" id="UP000663854"/>
    </source>
</evidence>
<dbReference type="InterPro" id="IPR013783">
    <property type="entry name" value="Ig-like_fold"/>
</dbReference>
<dbReference type="Proteomes" id="UP000663854">
    <property type="component" value="Unassembled WGS sequence"/>
</dbReference>
<feature type="chain" id="PRO_5036223729" description="Ig-like domain-containing protein" evidence="2">
    <location>
        <begin position="20"/>
        <end position="727"/>
    </location>
</feature>
<proteinExistence type="predicted"/>
<dbReference type="EMBL" id="CAJNOH010000146">
    <property type="protein sequence ID" value="CAF0905548.1"/>
    <property type="molecule type" value="Genomic_DNA"/>
</dbReference>
<reference evidence="4" key="1">
    <citation type="submission" date="2021-02" db="EMBL/GenBank/DDBJ databases">
        <authorList>
            <person name="Nowell W R."/>
        </authorList>
    </citation>
    <scope>NUCLEOTIDE SEQUENCE</scope>
</reference>
<sequence>MKHFQVLSILSFIIIIVSSMTISPHGGYLFIDEGTDFYIECIGYNPKWITAKRLTSDTARISTQLIQPNRKSILTIQGMDISLTGPYLCQTNQSVSTIILHLTKRKLDLTKQIRFMGTNTNQTVVYGNDIRLNCFAQYYSEKAMDSPYLPKILWFFERRQLNNNEDKYIIGIDSLIIRNFNYYDQGVYYCRAFITLKNKFLSKIYPIIVQLQNSTSFINDTSLSLIENKHCDGFTETIITNNTISYCNTDGYISNYTCPMDQIWNEDYSQCSSPMSHDQILQIIPNLSHINVELGRTYTFVCRSTDDQFEPEWTYENGTIINPSMSSEQQITSYLLSETRSVYLRLAPVVAGTYICRSRPVDMQMAKEEVTITTTSITLIAEMIVETNGISFQSSALAEYHVRINASLFVACRPEYFNFQLKTNSSYLPLATLIRINDNNHFLLSDIIDSLLIDRISKNESGMYLCMGKIPLPEQLITSYYPIMKKKKKENENTNESRRQCYMEIYGDGDHNPYTSRWSVTELKDRQSNISVFARIYEEYTDAEHFFDFAKKTASILFQTKTASFFFASSLVLPVIMISVGISNLEECPLDRNIPVFVLVGGALALLKLLQVLWKQYNRHSGPSEEETTDTQNGSTFMEVLTTLFLIVWFIYGNYLLCRYRLPRFEQTTEDPENWCSKNVYFLTIISVAYTYAFVTIMILIVLIVVLTVHLQNRRRAIQEAKEAGCT</sequence>
<keyword evidence="2" id="KW-0732">Signal</keyword>
<dbReference type="SMART" id="SM00409">
    <property type="entry name" value="IG"/>
    <property type="match status" value="3"/>
</dbReference>
<evidence type="ECO:0000313" key="7">
    <source>
        <dbReference type="Proteomes" id="UP000663870"/>
    </source>
</evidence>
<dbReference type="PANTHER" id="PTHR33444:SF7">
    <property type="entry name" value="TRANSMEMBRANE PROTEIN 272"/>
    <property type="match status" value="1"/>
</dbReference>
<organism evidence="4 6">
    <name type="scientific">Rotaria sordida</name>
    <dbReference type="NCBI Taxonomy" id="392033"/>
    <lineage>
        <taxon>Eukaryota</taxon>
        <taxon>Metazoa</taxon>
        <taxon>Spiralia</taxon>
        <taxon>Gnathifera</taxon>
        <taxon>Rotifera</taxon>
        <taxon>Eurotatoria</taxon>
        <taxon>Bdelloidea</taxon>
        <taxon>Philodinida</taxon>
        <taxon>Philodinidae</taxon>
        <taxon>Rotaria</taxon>
    </lineage>
</organism>
<accession>A0A813ZWA4</accession>